<dbReference type="GO" id="GO:0051539">
    <property type="term" value="F:4 iron, 4 sulfur cluster binding"/>
    <property type="evidence" value="ECO:0007669"/>
    <property type="project" value="UniProtKB-KW"/>
</dbReference>
<keyword evidence="4" id="KW-0479">Metal-binding</keyword>
<reference evidence="10 11" key="1">
    <citation type="submission" date="2019-11" db="EMBL/GenBank/DDBJ databases">
        <authorList>
            <person name="Cho J.-C."/>
        </authorList>
    </citation>
    <scope>NUCLEOTIDE SEQUENCE [LARGE SCALE GENOMIC DNA]</scope>
    <source>
        <strain evidence="10 11">JH1073</strain>
    </source>
</reference>
<accession>A0AAJ5ZI76</accession>
<protein>
    <submittedName>
        <fullName evidence="10">Molybdopterin-dependent oxidoreductase</fullName>
    </submittedName>
</protein>
<keyword evidence="5" id="KW-0732">Signal</keyword>
<evidence type="ECO:0000256" key="3">
    <source>
        <dbReference type="ARBA" id="ARBA00022505"/>
    </source>
</evidence>
<dbReference type="SUPFAM" id="SSF50692">
    <property type="entry name" value="ADC-like"/>
    <property type="match status" value="1"/>
</dbReference>
<comment type="similarity">
    <text evidence="1">Belongs to the prokaryotic molybdopterin-containing oxidoreductase family.</text>
</comment>
<keyword evidence="11" id="KW-1185">Reference proteome</keyword>
<dbReference type="PANTHER" id="PTHR43742:SF9">
    <property type="entry name" value="TETRATHIONATE REDUCTASE SUBUNIT A"/>
    <property type="match status" value="1"/>
</dbReference>
<dbReference type="SUPFAM" id="SSF53706">
    <property type="entry name" value="Formate dehydrogenase/DMSO reductase, domains 1-3"/>
    <property type="match status" value="1"/>
</dbReference>
<evidence type="ECO:0000256" key="4">
    <source>
        <dbReference type="ARBA" id="ARBA00022723"/>
    </source>
</evidence>
<evidence type="ECO:0000256" key="6">
    <source>
        <dbReference type="ARBA" id="ARBA00023002"/>
    </source>
</evidence>
<evidence type="ECO:0000256" key="2">
    <source>
        <dbReference type="ARBA" id="ARBA00022485"/>
    </source>
</evidence>
<dbReference type="GO" id="GO:0046872">
    <property type="term" value="F:metal ion binding"/>
    <property type="evidence" value="ECO:0007669"/>
    <property type="project" value="UniProtKB-KW"/>
</dbReference>
<dbReference type="GO" id="GO:0043546">
    <property type="term" value="F:molybdopterin cofactor binding"/>
    <property type="evidence" value="ECO:0007669"/>
    <property type="project" value="InterPro"/>
</dbReference>
<dbReference type="InterPro" id="IPR006656">
    <property type="entry name" value="Mopterin_OxRdtase"/>
</dbReference>
<keyword evidence="6" id="KW-0560">Oxidoreductase</keyword>
<proteinExistence type="inferred from homology"/>
<keyword evidence="7" id="KW-0408">Iron</keyword>
<dbReference type="Gene3D" id="2.20.25.90">
    <property type="entry name" value="ADC-like domains"/>
    <property type="match status" value="1"/>
</dbReference>
<evidence type="ECO:0000256" key="7">
    <source>
        <dbReference type="ARBA" id="ARBA00023004"/>
    </source>
</evidence>
<dbReference type="SMART" id="SM00926">
    <property type="entry name" value="Molybdop_Fe4S4"/>
    <property type="match status" value="1"/>
</dbReference>
<dbReference type="Gene3D" id="3.40.228.10">
    <property type="entry name" value="Dimethylsulfoxide Reductase, domain 2"/>
    <property type="match status" value="1"/>
</dbReference>
<dbReference type="Gene3D" id="3.40.50.740">
    <property type="match status" value="1"/>
</dbReference>
<feature type="domain" description="4Fe-4S Mo/W bis-MGD-type" evidence="9">
    <location>
        <begin position="59"/>
        <end position="113"/>
    </location>
</feature>
<organism evidence="10 11">
    <name type="scientific">Candidatus Lucifugimonas marina</name>
    <dbReference type="NCBI Taxonomy" id="3038979"/>
    <lineage>
        <taxon>Bacteria</taxon>
        <taxon>Bacillati</taxon>
        <taxon>Chloroflexota</taxon>
        <taxon>Dehalococcoidia</taxon>
        <taxon>SAR202 cluster</taxon>
        <taxon>Candidatus Lucifugimonadales</taxon>
        <taxon>Candidatus Lucifugimonadaceae</taxon>
        <taxon>Candidatus Lucifugimonas</taxon>
    </lineage>
</organism>
<evidence type="ECO:0000256" key="1">
    <source>
        <dbReference type="ARBA" id="ARBA00010312"/>
    </source>
</evidence>
<dbReference type="Gene3D" id="3.40.50.12440">
    <property type="match status" value="1"/>
</dbReference>
<reference evidence="11" key="2">
    <citation type="submission" date="2023-06" db="EMBL/GenBank/DDBJ databases">
        <title>Pangenomics reveal diversification of enzyme families and niche specialization in globally abundant SAR202 bacteria.</title>
        <authorList>
            <person name="Saw J.H.W."/>
        </authorList>
    </citation>
    <scope>NUCLEOTIDE SEQUENCE [LARGE SCALE GENOMIC DNA]</scope>
    <source>
        <strain evidence="11">JH1073</strain>
    </source>
</reference>
<dbReference type="Proteomes" id="UP001219901">
    <property type="component" value="Chromosome"/>
</dbReference>
<dbReference type="InterPro" id="IPR006657">
    <property type="entry name" value="MoPterin_dinucl-bd_dom"/>
</dbReference>
<name>A0AAJ5ZI76_9CHLR</name>
<dbReference type="InterPro" id="IPR006963">
    <property type="entry name" value="Mopterin_OxRdtase_4Fe-4S_dom"/>
</dbReference>
<evidence type="ECO:0000256" key="5">
    <source>
        <dbReference type="ARBA" id="ARBA00022729"/>
    </source>
</evidence>
<dbReference type="Pfam" id="PF00384">
    <property type="entry name" value="Molybdopterin"/>
    <property type="match status" value="1"/>
</dbReference>
<evidence type="ECO:0000259" key="9">
    <source>
        <dbReference type="SMART" id="SM00926"/>
    </source>
</evidence>
<evidence type="ECO:0000313" key="10">
    <source>
        <dbReference type="EMBL" id="WFG38613.1"/>
    </source>
</evidence>
<dbReference type="RefSeq" id="WP_342825309.1">
    <property type="nucleotide sequence ID" value="NZ_CP046146.1"/>
</dbReference>
<sequence length="872" mass="96809">MLQLNKGTVMVLKVTRRDVLKVGAAAGALTAASSLFVGRMSTIRAVGAPKPDLQLTPVEEWVPTTCWIGKQDCGMLARKIDGRVVKFEGHPANPKNQGTLCPKGQGQIAALYDPDRVKTPLIRTNAKGVEGQFRKASWDEALELVAERMNEVRKRDPRLLIWQKGRSKAKKFYDEAFVKASGAMKIGHGAYCSDAGYRALEYTVGTHAVLHPDFKHTKYLLSWGWNITSAGGNKTCWLTWNQQLDEAKKNGIKVVAIDPRARPAGPFADEWVPIKPGTDLALALALCNMMIQSGTIDEPYLKEFTNSAHLVKADGTFVRAGEGDEAKEQVWDKASIGPMDFGKYGNDPALTGEFEVYGEKVKPAFQVFKEHVAQYTPEWAAQKCGINVRQIYQIAEDLRKHANIGATHVVDGVEIPYRPVGIMTYHISQTELGFQQVRAQTMLMMLLGAMGAVGGTLSDWTWKIHKGYAGLDNISITEEPNVYLKNSKYYPINSGNPSIMAQVMVDPEAYGVDYTPEVCIIHMANPMTSFLSQKDIYNGYMKYKFVAVIDPWLSKTADLFADVVLPAATLEKYEGPTSATDQYVGAQTLRTPPMDPLFESRGDIQIYMDLCEKAGILTGEDGYLDQVNKALKMDDEHKLSIDSKPSGEREVFDHWAKSAGYDGVEFFETQSVDVTGPVSAKKRYGYAMDEPFGGAVHRLYGESLLGYQNQMKALDVEEIYWRDYTALPTWREMTMNESPAEYDMNLISFHMIEFKQSRTSMISVLKELAPKSRADINPATAKAKGFAEGDQVIVESHNAVTGETRQITVPLHFTEGLRPDTLAIPHHYGEIAKHPQTEGQGATPNTLFFTGKGYTLNTADQSFHVKVRLLKA</sequence>
<dbReference type="GO" id="GO:0016491">
    <property type="term" value="F:oxidoreductase activity"/>
    <property type="evidence" value="ECO:0007669"/>
    <property type="project" value="UniProtKB-KW"/>
</dbReference>
<dbReference type="AlphaFoldDB" id="A0AAJ5ZI76"/>
<dbReference type="InterPro" id="IPR050612">
    <property type="entry name" value="Prok_Mopterin_Oxidored"/>
</dbReference>
<evidence type="ECO:0000313" key="11">
    <source>
        <dbReference type="Proteomes" id="UP001219901"/>
    </source>
</evidence>
<keyword evidence="3" id="KW-0500">Molybdenum</keyword>
<dbReference type="InterPro" id="IPR009010">
    <property type="entry name" value="Asp_de-COase-like_dom_sf"/>
</dbReference>
<keyword evidence="8" id="KW-0411">Iron-sulfur</keyword>
<dbReference type="Pfam" id="PF04879">
    <property type="entry name" value="Molybdop_Fe4S4"/>
    <property type="match status" value="1"/>
</dbReference>
<keyword evidence="2" id="KW-0004">4Fe-4S</keyword>
<evidence type="ECO:0000256" key="8">
    <source>
        <dbReference type="ARBA" id="ARBA00023014"/>
    </source>
</evidence>
<dbReference type="PANTHER" id="PTHR43742">
    <property type="entry name" value="TRIMETHYLAMINE-N-OXIDE REDUCTASE"/>
    <property type="match status" value="1"/>
</dbReference>
<gene>
    <name evidence="10" type="ORF">GKO48_03000</name>
</gene>
<dbReference type="Gene3D" id="2.40.40.20">
    <property type="match status" value="1"/>
</dbReference>
<dbReference type="EMBL" id="CP046147">
    <property type="protein sequence ID" value="WFG38613.1"/>
    <property type="molecule type" value="Genomic_DNA"/>
</dbReference>
<dbReference type="Pfam" id="PF01568">
    <property type="entry name" value="Molydop_binding"/>
    <property type="match status" value="1"/>
</dbReference>